<accession>A0A6A7FXF4</accession>
<dbReference type="EC" id="2.3.2.27" evidence="3"/>
<dbReference type="Pfam" id="PF13639">
    <property type="entry name" value="zf-RING_2"/>
    <property type="match status" value="1"/>
</dbReference>
<dbReference type="EMBL" id="IACT01003503">
    <property type="protein sequence ID" value="LAC22742.1"/>
    <property type="molecule type" value="mRNA"/>
</dbReference>
<dbReference type="GO" id="GO:0006511">
    <property type="term" value="P:ubiquitin-dependent protein catabolic process"/>
    <property type="evidence" value="ECO:0007669"/>
    <property type="project" value="TreeGrafter"/>
</dbReference>
<feature type="compositionally biased region" description="Low complexity" evidence="10">
    <location>
        <begin position="127"/>
        <end position="142"/>
    </location>
</feature>
<evidence type="ECO:0000256" key="4">
    <source>
        <dbReference type="ARBA" id="ARBA00022679"/>
    </source>
</evidence>
<evidence type="ECO:0000256" key="6">
    <source>
        <dbReference type="ARBA" id="ARBA00022771"/>
    </source>
</evidence>
<dbReference type="GO" id="GO:0061630">
    <property type="term" value="F:ubiquitin protein ligase activity"/>
    <property type="evidence" value="ECO:0007669"/>
    <property type="project" value="UniProtKB-EC"/>
</dbReference>
<dbReference type="GO" id="GO:0008270">
    <property type="term" value="F:zinc ion binding"/>
    <property type="evidence" value="ECO:0007669"/>
    <property type="project" value="UniProtKB-KW"/>
</dbReference>
<feature type="compositionally biased region" description="Low complexity" evidence="10">
    <location>
        <begin position="344"/>
        <end position="376"/>
    </location>
</feature>
<feature type="compositionally biased region" description="Low complexity" evidence="10">
    <location>
        <begin position="304"/>
        <end position="317"/>
    </location>
</feature>
<dbReference type="PROSITE" id="PS50089">
    <property type="entry name" value="ZF_RING_2"/>
    <property type="match status" value="1"/>
</dbReference>
<evidence type="ECO:0000256" key="8">
    <source>
        <dbReference type="ARBA" id="ARBA00022833"/>
    </source>
</evidence>
<dbReference type="SMART" id="SM00184">
    <property type="entry name" value="RING"/>
    <property type="match status" value="1"/>
</dbReference>
<dbReference type="SUPFAM" id="SSF57850">
    <property type="entry name" value="RING/U-box"/>
    <property type="match status" value="1"/>
</dbReference>
<organism evidence="12">
    <name type="scientific">Hirondellea gigas</name>
    <dbReference type="NCBI Taxonomy" id="1518452"/>
    <lineage>
        <taxon>Eukaryota</taxon>
        <taxon>Metazoa</taxon>
        <taxon>Ecdysozoa</taxon>
        <taxon>Arthropoda</taxon>
        <taxon>Crustacea</taxon>
        <taxon>Multicrustacea</taxon>
        <taxon>Malacostraca</taxon>
        <taxon>Eumalacostraca</taxon>
        <taxon>Peracarida</taxon>
        <taxon>Amphipoda</taxon>
        <taxon>Amphilochidea</taxon>
        <taxon>Lysianassida</taxon>
        <taxon>Lysianassidira</taxon>
        <taxon>Lysianassoidea</taxon>
        <taxon>Lysianassidae</taxon>
        <taxon>Hirondellea</taxon>
    </lineage>
</organism>
<protein>
    <recommendedName>
        <fullName evidence="3">RING-type E3 ubiquitin transferase</fullName>
        <ecNumber evidence="3">2.3.2.27</ecNumber>
    </recommendedName>
</protein>
<keyword evidence="7" id="KW-0833">Ubl conjugation pathway</keyword>
<evidence type="ECO:0000256" key="7">
    <source>
        <dbReference type="ARBA" id="ARBA00022786"/>
    </source>
</evidence>
<sequence length="384" mass="40334">MAEAHQSSEVMAQSSLFYCHKCFTDIIPSLPEYTCPRCHSGFIEPSGGMSSSSSSSSSDAGASSRPGGFLGGHDHDSDDHSTGSSFDSMEEFEPSFATLSNILLGTAGLNPLLLPMGAEGGEGSAGGSEATNGSAPAAGARRPPNRRIPNTLFMTHNRRSRLRGPERHHVLAPMLQDLIVHITSGVPGGVITEELASNPGDYAWGRGGLDAVITRLMSQLENTGPPPLTQEQINVIPSTVITLEQCNNNAQCSVCMEDFVLDERVKKLNCEHCFHDSCISPWLEMHATCPVCRKTLNEGSATEGQQNQPQPGSSQSNTSHFVLTPGGASNGGTSIFVTTRGFGSSRPDQAPSTSSSSSSSAAGVASDPGSSSSQDARMMEDDLD</sequence>
<evidence type="ECO:0000256" key="9">
    <source>
        <dbReference type="PROSITE-ProRule" id="PRU00175"/>
    </source>
</evidence>
<evidence type="ECO:0000256" key="3">
    <source>
        <dbReference type="ARBA" id="ARBA00012483"/>
    </source>
</evidence>
<dbReference type="PANTHER" id="PTHR22765">
    <property type="entry name" value="RING FINGER AND PROTEASE ASSOCIATED DOMAIN-CONTAINING"/>
    <property type="match status" value="1"/>
</dbReference>
<evidence type="ECO:0000313" key="12">
    <source>
        <dbReference type="EMBL" id="LAC22742.1"/>
    </source>
</evidence>
<dbReference type="GO" id="GO:0000209">
    <property type="term" value="P:protein polyubiquitination"/>
    <property type="evidence" value="ECO:0007669"/>
    <property type="project" value="UniProtKB-ARBA"/>
</dbReference>
<keyword evidence="6 9" id="KW-0863">Zinc-finger</keyword>
<evidence type="ECO:0000259" key="11">
    <source>
        <dbReference type="PROSITE" id="PS50089"/>
    </source>
</evidence>
<feature type="compositionally biased region" description="Basic and acidic residues" evidence="10">
    <location>
        <begin position="72"/>
        <end position="81"/>
    </location>
</feature>
<feature type="region of interest" description="Disordered" evidence="10">
    <location>
        <begin position="120"/>
        <end position="150"/>
    </location>
</feature>
<keyword evidence="4" id="KW-0808">Transferase</keyword>
<dbReference type="GO" id="GO:0005737">
    <property type="term" value="C:cytoplasm"/>
    <property type="evidence" value="ECO:0007669"/>
    <property type="project" value="TreeGrafter"/>
</dbReference>
<evidence type="ECO:0000256" key="2">
    <source>
        <dbReference type="ARBA" id="ARBA00004906"/>
    </source>
</evidence>
<keyword evidence="8" id="KW-0862">Zinc</keyword>
<evidence type="ECO:0000256" key="1">
    <source>
        <dbReference type="ARBA" id="ARBA00000900"/>
    </source>
</evidence>
<feature type="region of interest" description="Disordered" evidence="10">
    <location>
        <begin position="46"/>
        <end position="89"/>
    </location>
</feature>
<dbReference type="InterPro" id="IPR001841">
    <property type="entry name" value="Znf_RING"/>
</dbReference>
<comment type="catalytic activity">
    <reaction evidence="1">
        <text>S-ubiquitinyl-[E2 ubiquitin-conjugating enzyme]-L-cysteine + [acceptor protein]-L-lysine = [E2 ubiquitin-conjugating enzyme]-L-cysteine + N(6)-ubiquitinyl-[acceptor protein]-L-lysine.</text>
        <dbReference type="EC" id="2.3.2.27"/>
    </reaction>
</comment>
<dbReference type="InterPro" id="IPR051826">
    <property type="entry name" value="E3_ubiquitin-ligase_domain"/>
</dbReference>
<dbReference type="AlphaFoldDB" id="A0A6A7FXF4"/>
<proteinExistence type="evidence at transcript level"/>
<dbReference type="InterPro" id="IPR013083">
    <property type="entry name" value="Znf_RING/FYVE/PHD"/>
</dbReference>
<feature type="domain" description="RING-type" evidence="11">
    <location>
        <begin position="252"/>
        <end position="293"/>
    </location>
</feature>
<feature type="compositionally biased region" description="Low complexity" evidence="10">
    <location>
        <begin position="46"/>
        <end position="64"/>
    </location>
</feature>
<dbReference type="PANTHER" id="PTHR22765:SF416">
    <property type="entry name" value="E3 UBIQUITIN-PROTEIN LIGASE GODZILLA"/>
    <property type="match status" value="1"/>
</dbReference>
<name>A0A6A7FXF4_9CRUS</name>
<evidence type="ECO:0000256" key="5">
    <source>
        <dbReference type="ARBA" id="ARBA00022723"/>
    </source>
</evidence>
<evidence type="ECO:0000256" key="10">
    <source>
        <dbReference type="SAM" id="MobiDB-lite"/>
    </source>
</evidence>
<reference evidence="12" key="1">
    <citation type="submission" date="2017-11" db="EMBL/GenBank/DDBJ databases">
        <title>The sensing device of the deep-sea amphipod.</title>
        <authorList>
            <person name="Kobayashi H."/>
            <person name="Nagahama T."/>
            <person name="Arai W."/>
            <person name="Sasagawa Y."/>
            <person name="Umeda M."/>
            <person name="Hayashi T."/>
            <person name="Nikaido I."/>
            <person name="Watanabe H."/>
            <person name="Oguri K."/>
            <person name="Kitazato H."/>
            <person name="Fujioka K."/>
            <person name="Kido Y."/>
            <person name="Takami H."/>
        </authorList>
    </citation>
    <scope>NUCLEOTIDE SEQUENCE</scope>
    <source>
        <tissue evidence="12">Whole body</tissue>
    </source>
</reference>
<dbReference type="FunFam" id="3.30.40.10:FF:000069">
    <property type="entry name" value="E3 ubiquitin-protein ligase RNF115"/>
    <property type="match status" value="1"/>
</dbReference>
<comment type="pathway">
    <text evidence="2">Protein modification; protein ubiquitination.</text>
</comment>
<feature type="region of interest" description="Disordered" evidence="10">
    <location>
        <begin position="300"/>
        <end position="384"/>
    </location>
</feature>
<dbReference type="Gene3D" id="3.30.40.10">
    <property type="entry name" value="Zinc/RING finger domain, C3HC4 (zinc finger)"/>
    <property type="match status" value="1"/>
</dbReference>
<keyword evidence="5" id="KW-0479">Metal-binding</keyword>